<dbReference type="GO" id="GO:0007218">
    <property type="term" value="P:neuropeptide signaling pathway"/>
    <property type="evidence" value="ECO:0007669"/>
    <property type="project" value="UniProtKB-KW"/>
</dbReference>
<reference evidence="8" key="1">
    <citation type="thesis" date="2020" institute="ProQuest LLC" country="789 East Eisenhower Parkway, Ann Arbor, MI, USA">
        <title>Comparative Genomics and Chromosome Evolution.</title>
        <authorList>
            <person name="Mudd A.B."/>
        </authorList>
    </citation>
    <scope>NUCLEOTIDE SEQUENCE</scope>
    <source>
        <strain evidence="8">HN-11 Male</strain>
        <tissue evidence="8">Kidney and liver</tissue>
    </source>
</reference>
<comment type="caution">
    <text evidence="8">The sequence shown here is derived from an EMBL/GenBank/DDBJ whole genome shotgun (WGS) entry which is preliminary data.</text>
</comment>
<evidence type="ECO:0000313" key="9">
    <source>
        <dbReference type="Proteomes" id="UP000770717"/>
    </source>
</evidence>
<protein>
    <submittedName>
        <fullName evidence="8">Uncharacterized protein</fullName>
    </submittedName>
</protein>
<dbReference type="Proteomes" id="UP000770717">
    <property type="component" value="Unassembled WGS sequence"/>
</dbReference>
<name>A0A8J6EUK8_ELECQ</name>
<feature type="signal peptide" evidence="7">
    <location>
        <begin position="1"/>
        <end position="22"/>
    </location>
</feature>
<feature type="chain" id="PRO_5035238328" evidence="7">
    <location>
        <begin position="23"/>
        <end position="209"/>
    </location>
</feature>
<dbReference type="OrthoDB" id="8834619at2759"/>
<dbReference type="PANTHER" id="PTHR14403:SF6">
    <property type="entry name" value="PRO-FMRFAMIDE-RELATED NEUROPEPTIDE VF"/>
    <property type="match status" value="1"/>
</dbReference>
<dbReference type="InterPro" id="IPR002544">
    <property type="entry name" value="FMRFamid-related_peptide-like"/>
</dbReference>
<keyword evidence="4 7" id="KW-0732">Signal</keyword>
<evidence type="ECO:0000256" key="7">
    <source>
        <dbReference type="SAM" id="SignalP"/>
    </source>
</evidence>
<sequence>MGRLSSSNIMLFSLCSFSILFAFSVCSEETTAANLESQEKFDDLFESSEYAPHQRNINSNEYQYLRPKNLRDMTPEILGKYSSFPMLEREFLEERGLKPAANLPLRFGRASDEKVVKSIPNLPLRFGRYIPGKTNIQSVANLPQRFGRSQYGGHYVQSFATLPLRFGRTINFQRLQYDKNSHLPEVKNLDENNERSQTITYDYERNLHI</sequence>
<evidence type="ECO:0000256" key="1">
    <source>
        <dbReference type="ARBA" id="ARBA00004613"/>
    </source>
</evidence>
<dbReference type="GO" id="GO:0005102">
    <property type="term" value="F:signaling receptor binding"/>
    <property type="evidence" value="ECO:0007669"/>
    <property type="project" value="TreeGrafter"/>
</dbReference>
<evidence type="ECO:0000256" key="6">
    <source>
        <dbReference type="ARBA" id="ARBA00023320"/>
    </source>
</evidence>
<gene>
    <name evidence="8" type="ORF">GDO78_003024</name>
</gene>
<proteinExistence type="inferred from homology"/>
<evidence type="ECO:0000256" key="4">
    <source>
        <dbReference type="ARBA" id="ARBA00022729"/>
    </source>
</evidence>
<evidence type="ECO:0000256" key="5">
    <source>
        <dbReference type="ARBA" id="ARBA00022815"/>
    </source>
</evidence>
<keyword evidence="3" id="KW-0964">Secreted</keyword>
<keyword evidence="6" id="KW-0527">Neuropeptide</keyword>
<evidence type="ECO:0000313" key="8">
    <source>
        <dbReference type="EMBL" id="KAG9476243.1"/>
    </source>
</evidence>
<comment type="similarity">
    <text evidence="2">Belongs to the FARP (FMRFamide related peptide) family.</text>
</comment>
<evidence type="ECO:0000256" key="2">
    <source>
        <dbReference type="ARBA" id="ARBA00006356"/>
    </source>
</evidence>
<dbReference type="GO" id="GO:0032277">
    <property type="term" value="P:negative regulation of gonadotropin secretion"/>
    <property type="evidence" value="ECO:0007669"/>
    <property type="project" value="TreeGrafter"/>
</dbReference>
<dbReference type="Pfam" id="PF01581">
    <property type="entry name" value="FARP"/>
    <property type="match status" value="1"/>
</dbReference>
<dbReference type="InterPro" id="IPR026297">
    <property type="entry name" value="FMRFamide-related/fGRP"/>
</dbReference>
<evidence type="ECO:0000256" key="3">
    <source>
        <dbReference type="ARBA" id="ARBA00022525"/>
    </source>
</evidence>
<dbReference type="EMBL" id="WNTK01000011">
    <property type="protein sequence ID" value="KAG9476243.1"/>
    <property type="molecule type" value="Genomic_DNA"/>
</dbReference>
<organism evidence="8 9">
    <name type="scientific">Eleutherodactylus coqui</name>
    <name type="common">Puerto Rican coqui</name>
    <dbReference type="NCBI Taxonomy" id="57060"/>
    <lineage>
        <taxon>Eukaryota</taxon>
        <taxon>Metazoa</taxon>
        <taxon>Chordata</taxon>
        <taxon>Craniata</taxon>
        <taxon>Vertebrata</taxon>
        <taxon>Euteleostomi</taxon>
        <taxon>Amphibia</taxon>
        <taxon>Batrachia</taxon>
        <taxon>Anura</taxon>
        <taxon>Neobatrachia</taxon>
        <taxon>Hyloidea</taxon>
        <taxon>Eleutherodactylidae</taxon>
        <taxon>Eleutherodactylinae</taxon>
        <taxon>Eleutherodactylus</taxon>
        <taxon>Eleutherodactylus</taxon>
    </lineage>
</organism>
<accession>A0A8J6EUK8</accession>
<keyword evidence="5" id="KW-0027">Amidation</keyword>
<comment type="subcellular location">
    <subcellularLocation>
        <location evidence="1">Secreted</location>
    </subcellularLocation>
</comment>
<dbReference type="AlphaFoldDB" id="A0A8J6EUK8"/>
<dbReference type="GO" id="GO:0005576">
    <property type="term" value="C:extracellular region"/>
    <property type="evidence" value="ECO:0007669"/>
    <property type="project" value="UniProtKB-SubCell"/>
</dbReference>
<dbReference type="PANTHER" id="PTHR14403">
    <property type="entry name" value="RFAMIDE PEPTIDE GONADOTROPIN INHIBITORY HORMONE"/>
    <property type="match status" value="1"/>
</dbReference>
<keyword evidence="9" id="KW-1185">Reference proteome</keyword>